<protein>
    <submittedName>
        <fullName evidence="1">Uncharacterized protein</fullName>
    </submittedName>
</protein>
<comment type="caution">
    <text evidence="1">The sequence shown here is derived from an EMBL/GenBank/DDBJ whole genome shotgun (WGS) entry which is preliminary data.</text>
</comment>
<gene>
    <name evidence="1" type="ORF">ACFS5N_01055</name>
</gene>
<keyword evidence="2" id="KW-1185">Reference proteome</keyword>
<evidence type="ECO:0000313" key="2">
    <source>
        <dbReference type="Proteomes" id="UP001597557"/>
    </source>
</evidence>
<sequence length="63" mass="7657">MSPSYAILARLIYKLIERYVEMINIILNIDNGLYFIKTIYYFYGCSLKREVPRLYDILWHGIY</sequence>
<reference evidence="2" key="1">
    <citation type="journal article" date="2019" name="Int. J. Syst. Evol. Microbiol.">
        <title>The Global Catalogue of Microorganisms (GCM) 10K type strain sequencing project: providing services to taxonomists for standard genome sequencing and annotation.</title>
        <authorList>
            <consortium name="The Broad Institute Genomics Platform"/>
            <consortium name="The Broad Institute Genome Sequencing Center for Infectious Disease"/>
            <person name="Wu L."/>
            <person name="Ma J."/>
        </authorList>
    </citation>
    <scope>NUCLEOTIDE SEQUENCE [LARGE SCALE GENOMIC DNA]</scope>
    <source>
        <strain evidence="2">KCTC 22437</strain>
    </source>
</reference>
<organism evidence="1 2">
    <name type="scientific">Mucilaginibacter ximonensis</name>
    <dbReference type="NCBI Taxonomy" id="538021"/>
    <lineage>
        <taxon>Bacteria</taxon>
        <taxon>Pseudomonadati</taxon>
        <taxon>Bacteroidota</taxon>
        <taxon>Sphingobacteriia</taxon>
        <taxon>Sphingobacteriales</taxon>
        <taxon>Sphingobacteriaceae</taxon>
        <taxon>Mucilaginibacter</taxon>
    </lineage>
</organism>
<dbReference type="EMBL" id="JBHUPD010000001">
    <property type="protein sequence ID" value="MFD2871033.1"/>
    <property type="molecule type" value="Genomic_DNA"/>
</dbReference>
<dbReference type="Proteomes" id="UP001597557">
    <property type="component" value="Unassembled WGS sequence"/>
</dbReference>
<proteinExistence type="predicted"/>
<evidence type="ECO:0000313" key="1">
    <source>
        <dbReference type="EMBL" id="MFD2871033.1"/>
    </source>
</evidence>
<accession>A0ABW5Y6R5</accession>
<dbReference type="RefSeq" id="WP_377181312.1">
    <property type="nucleotide sequence ID" value="NZ_JBHUPD010000001.1"/>
</dbReference>
<name>A0ABW5Y6R5_9SPHI</name>